<evidence type="ECO:0000256" key="2">
    <source>
        <dbReference type="ARBA" id="ARBA00022475"/>
    </source>
</evidence>
<feature type="transmembrane region" description="Helical" evidence="6">
    <location>
        <begin position="435"/>
        <end position="456"/>
    </location>
</feature>
<comment type="subcellular location">
    <subcellularLocation>
        <location evidence="1">Cell membrane</location>
        <topology evidence="1">Multi-pass membrane protein</topology>
    </subcellularLocation>
</comment>
<dbReference type="GO" id="GO:0005886">
    <property type="term" value="C:plasma membrane"/>
    <property type="evidence" value="ECO:0007669"/>
    <property type="project" value="UniProtKB-SubCell"/>
</dbReference>
<dbReference type="InterPro" id="IPR050833">
    <property type="entry name" value="Poly_Biosynth_Transport"/>
</dbReference>
<keyword evidence="2" id="KW-1003">Cell membrane</keyword>
<feature type="transmembrane region" description="Helical" evidence="6">
    <location>
        <begin position="159"/>
        <end position="180"/>
    </location>
</feature>
<name>A0A412TJT8_9BACT</name>
<accession>A0A412TJT8</accession>
<dbReference type="AlphaFoldDB" id="A0A412TJT8"/>
<feature type="transmembrane region" description="Helical" evidence="6">
    <location>
        <begin position="377"/>
        <end position="396"/>
    </location>
</feature>
<keyword evidence="4 6" id="KW-1133">Transmembrane helix</keyword>
<evidence type="ECO:0000256" key="4">
    <source>
        <dbReference type="ARBA" id="ARBA00022989"/>
    </source>
</evidence>
<dbReference type="Proteomes" id="UP000284243">
    <property type="component" value="Unassembled WGS sequence"/>
</dbReference>
<organism evidence="7 8">
    <name type="scientific">Odoribacter splanchnicus</name>
    <dbReference type="NCBI Taxonomy" id="28118"/>
    <lineage>
        <taxon>Bacteria</taxon>
        <taxon>Pseudomonadati</taxon>
        <taxon>Bacteroidota</taxon>
        <taxon>Bacteroidia</taxon>
        <taxon>Bacteroidales</taxon>
        <taxon>Odoribacteraceae</taxon>
        <taxon>Odoribacter</taxon>
    </lineage>
</organism>
<sequence>MSHQDTKRIAKNTIFLYVRMIITMLITLYTSRVILNVLGVEDYGVYNIIAGIVVLLAFLQTAMTNASQRYITYELGKGELESVKKVFSMSMTTHITISLLIFFLAETIGLWFINTQLNIPANRMLAANWVYQFSILTFIVNLIRIPYNASIIAYENMSFYAYISIIESILKLLIVYVICISPSDKLILYAILLCGVAIICTFIYKIYCCKKFLTCNYTYFWDKKLYWQLMRFSGWTMLGGISNVSAQQGGNILLNMYNGVVSNAAFGIANQVSYAVYAFSSNFQIAFNPQITKLHAVGDSLHLNNLVNKASLFSYYLMLLFAVPFMINTEIILKLWLKNVPEYTVGFCQLMVVYQLIDAFQAPLNTLIFSTGKIKNYNIWLSALIFCNIPLSLYLLSIGKSPYYVLGIRAGINLLTAIIRVVYVRYFMNFPSLYYFLHVVLKILAVTVLAFSGSIWVKMNLNSDTGGFILSSLIAIIITGIVVYWIGIGKTERSFFHSILKKYLRIVRIYE</sequence>
<feature type="transmembrane region" description="Helical" evidence="6">
    <location>
        <begin position="129"/>
        <end position="147"/>
    </location>
</feature>
<evidence type="ECO:0000256" key="1">
    <source>
        <dbReference type="ARBA" id="ARBA00004651"/>
    </source>
</evidence>
<comment type="caution">
    <text evidence="7">The sequence shown here is derived from an EMBL/GenBank/DDBJ whole genome shotgun (WGS) entry which is preliminary data.</text>
</comment>
<proteinExistence type="predicted"/>
<evidence type="ECO:0000256" key="5">
    <source>
        <dbReference type="ARBA" id="ARBA00023136"/>
    </source>
</evidence>
<feature type="transmembrane region" description="Helical" evidence="6">
    <location>
        <begin position="186"/>
        <end position="204"/>
    </location>
</feature>
<dbReference type="PANTHER" id="PTHR30250">
    <property type="entry name" value="PST FAMILY PREDICTED COLANIC ACID TRANSPORTER"/>
    <property type="match status" value="1"/>
</dbReference>
<evidence type="ECO:0000313" key="7">
    <source>
        <dbReference type="EMBL" id="RGU54044.1"/>
    </source>
</evidence>
<feature type="transmembrane region" description="Helical" evidence="6">
    <location>
        <begin position="468"/>
        <end position="488"/>
    </location>
</feature>
<feature type="transmembrane region" description="Helical" evidence="6">
    <location>
        <begin position="12"/>
        <end position="31"/>
    </location>
</feature>
<feature type="transmembrane region" description="Helical" evidence="6">
    <location>
        <begin position="313"/>
        <end position="333"/>
    </location>
</feature>
<dbReference type="EMBL" id="QRYC01000039">
    <property type="protein sequence ID" value="RGU54044.1"/>
    <property type="molecule type" value="Genomic_DNA"/>
</dbReference>
<feature type="transmembrane region" description="Helical" evidence="6">
    <location>
        <begin position="86"/>
        <end position="113"/>
    </location>
</feature>
<dbReference type="PANTHER" id="PTHR30250:SF26">
    <property type="entry name" value="PSMA PROTEIN"/>
    <property type="match status" value="1"/>
</dbReference>
<evidence type="ECO:0000256" key="6">
    <source>
        <dbReference type="SAM" id="Phobius"/>
    </source>
</evidence>
<evidence type="ECO:0000313" key="8">
    <source>
        <dbReference type="Proteomes" id="UP000284243"/>
    </source>
</evidence>
<dbReference type="Pfam" id="PF01943">
    <property type="entry name" value="Polysacc_synt"/>
    <property type="match status" value="1"/>
</dbReference>
<dbReference type="RefSeq" id="WP_118160792.1">
    <property type="nucleotide sequence ID" value="NZ_QRYC01000039.1"/>
</dbReference>
<evidence type="ECO:0000256" key="3">
    <source>
        <dbReference type="ARBA" id="ARBA00022692"/>
    </source>
</evidence>
<reference evidence="7 8" key="1">
    <citation type="submission" date="2018-08" db="EMBL/GenBank/DDBJ databases">
        <title>A genome reference for cultivated species of the human gut microbiota.</title>
        <authorList>
            <person name="Zou Y."/>
            <person name="Xue W."/>
            <person name="Luo G."/>
        </authorList>
    </citation>
    <scope>NUCLEOTIDE SEQUENCE [LARGE SCALE GENOMIC DNA]</scope>
    <source>
        <strain evidence="7 8">AF16-14</strain>
    </source>
</reference>
<keyword evidence="5 6" id="KW-0472">Membrane</keyword>
<gene>
    <name evidence="7" type="ORF">DWW57_17670</name>
</gene>
<protein>
    <submittedName>
        <fullName evidence="7">Lipopolysaccharide biosynthesis protein</fullName>
    </submittedName>
</protein>
<feature type="transmembrane region" description="Helical" evidence="6">
    <location>
        <begin position="43"/>
        <end position="65"/>
    </location>
</feature>
<keyword evidence="3 6" id="KW-0812">Transmembrane</keyword>
<feature type="transmembrane region" description="Helical" evidence="6">
    <location>
        <begin position="403"/>
        <end position="423"/>
    </location>
</feature>
<dbReference type="InterPro" id="IPR002797">
    <property type="entry name" value="Polysacc_synth"/>
</dbReference>